<protein>
    <submittedName>
        <fullName evidence="4">Aminotransferase class I/II-fold pyridoxal phosphate-dependent enzyme</fullName>
    </submittedName>
</protein>
<dbReference type="SUPFAM" id="SSF53383">
    <property type="entry name" value="PLP-dependent transferases"/>
    <property type="match status" value="1"/>
</dbReference>
<accession>A0A9D1RVW7</accession>
<evidence type="ECO:0000256" key="2">
    <source>
        <dbReference type="ARBA" id="ARBA00022898"/>
    </source>
</evidence>
<dbReference type="PANTHER" id="PTHR42885:SF1">
    <property type="entry name" value="THREONINE-PHOSPHATE DECARBOXYLASE"/>
    <property type="match status" value="1"/>
</dbReference>
<sequence>MADYTHGGDFWSACPGKDGVMLDFSANLNPLGMPEAVKQAARRAIDGAEHYPDPFCRKLAAAIARRDGVPAEWIVCGNGAADLIFRLAFALRPRKALVTAPTFSEYEQALTAVGCTTSHHLLREEENFSLTERILEDLTPNTDILFLCTPNNPTGAPIGEKLLTAILSRCREYGTRLVLDECFLHLSDRGEENSRTGFLGEYPELVLLRAFTKCYAMPGLRLGYCITGDEGLRERLWTCAQPWSVSAVAQAAGLAALTECPDHPAAARAFLAKERPFLAKALEELGMKVYPASANYLLFRRAGCTDLKERLAQRGVLIRSCGNYPGLGPDYYRVAVRPHEENLVLIQTLREVL</sequence>
<dbReference type="AlphaFoldDB" id="A0A9D1RVW7"/>
<dbReference type="GO" id="GO:0030170">
    <property type="term" value="F:pyridoxal phosphate binding"/>
    <property type="evidence" value="ECO:0007669"/>
    <property type="project" value="InterPro"/>
</dbReference>
<gene>
    <name evidence="4" type="ORF">H9868_08305</name>
</gene>
<evidence type="ECO:0000259" key="3">
    <source>
        <dbReference type="Pfam" id="PF00155"/>
    </source>
</evidence>
<dbReference type="InterPro" id="IPR015422">
    <property type="entry name" value="PyrdxlP-dep_Trfase_small"/>
</dbReference>
<dbReference type="CDD" id="cd00609">
    <property type="entry name" value="AAT_like"/>
    <property type="match status" value="1"/>
</dbReference>
<dbReference type="Pfam" id="PF00155">
    <property type="entry name" value="Aminotran_1_2"/>
    <property type="match status" value="1"/>
</dbReference>
<comment type="caution">
    <text evidence="4">The sequence shown here is derived from an EMBL/GenBank/DDBJ whole genome shotgun (WGS) entry which is preliminary data.</text>
</comment>
<dbReference type="Gene3D" id="3.40.640.10">
    <property type="entry name" value="Type I PLP-dependent aspartate aminotransferase-like (Major domain)"/>
    <property type="match status" value="1"/>
</dbReference>
<keyword evidence="4" id="KW-0808">Transferase</keyword>
<comment type="cofactor">
    <cofactor evidence="1">
        <name>pyridoxal 5'-phosphate</name>
        <dbReference type="ChEBI" id="CHEBI:597326"/>
    </cofactor>
</comment>
<dbReference type="GO" id="GO:0008483">
    <property type="term" value="F:transaminase activity"/>
    <property type="evidence" value="ECO:0007669"/>
    <property type="project" value="UniProtKB-KW"/>
</dbReference>
<feature type="domain" description="Aminotransferase class I/classII large" evidence="3">
    <location>
        <begin position="21"/>
        <end position="347"/>
    </location>
</feature>
<dbReference type="InterPro" id="IPR004839">
    <property type="entry name" value="Aminotransferase_I/II_large"/>
</dbReference>
<keyword evidence="2" id="KW-0663">Pyridoxal phosphate</keyword>
<dbReference type="PANTHER" id="PTHR42885">
    <property type="entry name" value="HISTIDINOL-PHOSPHATE AMINOTRANSFERASE-RELATED"/>
    <property type="match status" value="1"/>
</dbReference>
<dbReference type="Gene3D" id="3.90.1150.10">
    <property type="entry name" value="Aspartate Aminotransferase, domain 1"/>
    <property type="match status" value="1"/>
</dbReference>
<dbReference type="InterPro" id="IPR015421">
    <property type="entry name" value="PyrdxlP-dep_Trfase_major"/>
</dbReference>
<reference evidence="4" key="1">
    <citation type="journal article" date="2021" name="PeerJ">
        <title>Extensive microbial diversity within the chicken gut microbiome revealed by metagenomics and culture.</title>
        <authorList>
            <person name="Gilroy R."/>
            <person name="Ravi A."/>
            <person name="Getino M."/>
            <person name="Pursley I."/>
            <person name="Horton D.L."/>
            <person name="Alikhan N.F."/>
            <person name="Baker D."/>
            <person name="Gharbi K."/>
            <person name="Hall N."/>
            <person name="Watson M."/>
            <person name="Adriaenssens E.M."/>
            <person name="Foster-Nyarko E."/>
            <person name="Jarju S."/>
            <person name="Secka A."/>
            <person name="Antonio M."/>
            <person name="Oren A."/>
            <person name="Chaudhuri R.R."/>
            <person name="La Ragione R."/>
            <person name="Hildebrand F."/>
            <person name="Pallen M.J."/>
        </authorList>
    </citation>
    <scope>NUCLEOTIDE SEQUENCE</scope>
    <source>
        <strain evidence="4">ChiGjej6B6-1540</strain>
    </source>
</reference>
<evidence type="ECO:0000256" key="1">
    <source>
        <dbReference type="ARBA" id="ARBA00001933"/>
    </source>
</evidence>
<organism evidence="4 5">
    <name type="scientific">Candidatus Flavonifractor merdipullorum</name>
    <dbReference type="NCBI Taxonomy" id="2838590"/>
    <lineage>
        <taxon>Bacteria</taxon>
        <taxon>Bacillati</taxon>
        <taxon>Bacillota</taxon>
        <taxon>Clostridia</taxon>
        <taxon>Eubacteriales</taxon>
        <taxon>Oscillospiraceae</taxon>
        <taxon>Flavonifractor</taxon>
    </lineage>
</organism>
<dbReference type="Proteomes" id="UP000824192">
    <property type="component" value="Unassembled WGS sequence"/>
</dbReference>
<evidence type="ECO:0000313" key="5">
    <source>
        <dbReference type="Proteomes" id="UP000824192"/>
    </source>
</evidence>
<reference evidence="4" key="2">
    <citation type="submission" date="2021-04" db="EMBL/GenBank/DDBJ databases">
        <authorList>
            <person name="Gilroy R."/>
        </authorList>
    </citation>
    <scope>NUCLEOTIDE SEQUENCE</scope>
    <source>
        <strain evidence="4">ChiGjej6B6-1540</strain>
    </source>
</reference>
<evidence type="ECO:0000313" key="4">
    <source>
        <dbReference type="EMBL" id="HIW94520.1"/>
    </source>
</evidence>
<dbReference type="EMBL" id="DXGA01000176">
    <property type="protein sequence ID" value="HIW94520.1"/>
    <property type="molecule type" value="Genomic_DNA"/>
</dbReference>
<keyword evidence="4" id="KW-0032">Aminotransferase</keyword>
<proteinExistence type="predicted"/>
<dbReference type="InterPro" id="IPR015424">
    <property type="entry name" value="PyrdxlP-dep_Trfase"/>
</dbReference>
<name>A0A9D1RVW7_9FIRM</name>